<dbReference type="AlphaFoldDB" id="D6WNS2"/>
<evidence type="ECO:0000313" key="2">
    <source>
        <dbReference type="Proteomes" id="UP000007266"/>
    </source>
</evidence>
<reference evidence="1 2" key="1">
    <citation type="journal article" date="2008" name="Nature">
        <title>The genome of the model beetle and pest Tribolium castaneum.</title>
        <authorList>
            <consortium name="Tribolium Genome Sequencing Consortium"/>
            <person name="Richards S."/>
            <person name="Gibbs R.A."/>
            <person name="Weinstock G.M."/>
            <person name="Brown S.J."/>
            <person name="Denell R."/>
            <person name="Beeman R.W."/>
            <person name="Gibbs R."/>
            <person name="Beeman R.W."/>
            <person name="Brown S.J."/>
            <person name="Bucher G."/>
            <person name="Friedrich M."/>
            <person name="Grimmelikhuijzen C.J."/>
            <person name="Klingler M."/>
            <person name="Lorenzen M."/>
            <person name="Richards S."/>
            <person name="Roth S."/>
            <person name="Schroder R."/>
            <person name="Tautz D."/>
            <person name="Zdobnov E.M."/>
            <person name="Muzny D."/>
            <person name="Gibbs R.A."/>
            <person name="Weinstock G.M."/>
            <person name="Attaway T."/>
            <person name="Bell S."/>
            <person name="Buhay C.J."/>
            <person name="Chandrabose M.N."/>
            <person name="Chavez D."/>
            <person name="Clerk-Blankenburg K.P."/>
            <person name="Cree A."/>
            <person name="Dao M."/>
            <person name="Davis C."/>
            <person name="Chacko J."/>
            <person name="Dinh H."/>
            <person name="Dugan-Rocha S."/>
            <person name="Fowler G."/>
            <person name="Garner T.T."/>
            <person name="Garnes J."/>
            <person name="Gnirke A."/>
            <person name="Hawes A."/>
            <person name="Hernandez J."/>
            <person name="Hines S."/>
            <person name="Holder M."/>
            <person name="Hume J."/>
            <person name="Jhangiani S.N."/>
            <person name="Joshi V."/>
            <person name="Khan Z.M."/>
            <person name="Jackson L."/>
            <person name="Kovar C."/>
            <person name="Kowis A."/>
            <person name="Lee S."/>
            <person name="Lewis L.R."/>
            <person name="Margolis J."/>
            <person name="Morgan M."/>
            <person name="Nazareth L.V."/>
            <person name="Nguyen N."/>
            <person name="Okwuonu G."/>
            <person name="Parker D."/>
            <person name="Richards S."/>
            <person name="Ruiz S.J."/>
            <person name="Santibanez J."/>
            <person name="Savard J."/>
            <person name="Scherer S.E."/>
            <person name="Schneider B."/>
            <person name="Sodergren E."/>
            <person name="Tautz D."/>
            <person name="Vattahil S."/>
            <person name="Villasana D."/>
            <person name="White C.S."/>
            <person name="Wright R."/>
            <person name="Park Y."/>
            <person name="Beeman R.W."/>
            <person name="Lord J."/>
            <person name="Oppert B."/>
            <person name="Lorenzen M."/>
            <person name="Brown S."/>
            <person name="Wang L."/>
            <person name="Savard J."/>
            <person name="Tautz D."/>
            <person name="Richards S."/>
            <person name="Weinstock G."/>
            <person name="Gibbs R.A."/>
            <person name="Liu Y."/>
            <person name="Worley K."/>
            <person name="Weinstock G."/>
            <person name="Elsik C.G."/>
            <person name="Reese J.T."/>
            <person name="Elhaik E."/>
            <person name="Landan G."/>
            <person name="Graur D."/>
            <person name="Arensburger P."/>
            <person name="Atkinson P."/>
            <person name="Beeman R.W."/>
            <person name="Beidler J."/>
            <person name="Brown S.J."/>
            <person name="Demuth J.P."/>
            <person name="Drury D.W."/>
            <person name="Du Y.Z."/>
            <person name="Fujiwara H."/>
            <person name="Lorenzen M."/>
            <person name="Maselli V."/>
            <person name="Osanai M."/>
            <person name="Park Y."/>
            <person name="Robertson H.M."/>
            <person name="Tu Z."/>
            <person name="Wang J.J."/>
            <person name="Wang S."/>
            <person name="Richards S."/>
            <person name="Song H."/>
            <person name="Zhang L."/>
            <person name="Sodergren E."/>
            <person name="Werner D."/>
            <person name="Stanke M."/>
            <person name="Morgenstern B."/>
            <person name="Solovyev V."/>
            <person name="Kosarev P."/>
            <person name="Brown G."/>
            <person name="Chen H.C."/>
            <person name="Ermolaeva O."/>
            <person name="Hlavina W."/>
            <person name="Kapustin Y."/>
            <person name="Kiryutin B."/>
            <person name="Kitts P."/>
            <person name="Maglott D."/>
            <person name="Pruitt K."/>
            <person name="Sapojnikov V."/>
            <person name="Souvorov A."/>
            <person name="Mackey A.J."/>
            <person name="Waterhouse R.M."/>
            <person name="Wyder S."/>
            <person name="Zdobnov E.M."/>
            <person name="Zdobnov E.M."/>
            <person name="Wyder S."/>
            <person name="Kriventseva E.V."/>
            <person name="Kadowaki T."/>
            <person name="Bork P."/>
            <person name="Aranda M."/>
            <person name="Bao R."/>
            <person name="Beermann A."/>
            <person name="Berns N."/>
            <person name="Bolognesi R."/>
            <person name="Bonneton F."/>
            <person name="Bopp D."/>
            <person name="Brown S.J."/>
            <person name="Bucher G."/>
            <person name="Butts T."/>
            <person name="Chaumot A."/>
            <person name="Denell R.E."/>
            <person name="Ferrier D.E."/>
            <person name="Friedrich M."/>
            <person name="Gordon C.M."/>
            <person name="Jindra M."/>
            <person name="Klingler M."/>
            <person name="Lan Q."/>
            <person name="Lattorff H.M."/>
            <person name="Laudet V."/>
            <person name="von Levetsow C."/>
            <person name="Liu Z."/>
            <person name="Lutz R."/>
            <person name="Lynch J.A."/>
            <person name="da Fonseca R.N."/>
            <person name="Posnien N."/>
            <person name="Reuter R."/>
            <person name="Roth S."/>
            <person name="Savard J."/>
            <person name="Schinko J.B."/>
            <person name="Schmitt C."/>
            <person name="Schoppmeier M."/>
            <person name="Schroder R."/>
            <person name="Shippy T.D."/>
            <person name="Simonnet F."/>
            <person name="Marques-Souza H."/>
            <person name="Tautz D."/>
            <person name="Tomoyasu Y."/>
            <person name="Trauner J."/>
            <person name="Van der Zee M."/>
            <person name="Vervoort M."/>
            <person name="Wittkopp N."/>
            <person name="Wimmer E.A."/>
            <person name="Yang X."/>
            <person name="Jones A.K."/>
            <person name="Sattelle D.B."/>
            <person name="Ebert P.R."/>
            <person name="Nelson D."/>
            <person name="Scott J.G."/>
            <person name="Beeman R.W."/>
            <person name="Muthukrishnan S."/>
            <person name="Kramer K.J."/>
            <person name="Arakane Y."/>
            <person name="Beeman R.W."/>
            <person name="Zhu Q."/>
            <person name="Hogenkamp D."/>
            <person name="Dixit R."/>
            <person name="Oppert B."/>
            <person name="Jiang H."/>
            <person name="Zou Z."/>
            <person name="Marshall J."/>
            <person name="Elpidina E."/>
            <person name="Vinokurov K."/>
            <person name="Oppert C."/>
            <person name="Zou Z."/>
            <person name="Evans J."/>
            <person name="Lu Z."/>
            <person name="Zhao P."/>
            <person name="Sumathipala N."/>
            <person name="Altincicek B."/>
            <person name="Vilcinskas A."/>
            <person name="Williams M."/>
            <person name="Hultmark D."/>
            <person name="Hetru C."/>
            <person name="Jiang H."/>
            <person name="Grimmelikhuijzen C.J."/>
            <person name="Hauser F."/>
            <person name="Cazzamali G."/>
            <person name="Williamson M."/>
            <person name="Park Y."/>
            <person name="Li B."/>
            <person name="Tanaka Y."/>
            <person name="Predel R."/>
            <person name="Neupert S."/>
            <person name="Schachtner J."/>
            <person name="Verleyen P."/>
            <person name="Raible F."/>
            <person name="Bork P."/>
            <person name="Friedrich M."/>
            <person name="Walden K.K."/>
            <person name="Robertson H.M."/>
            <person name="Angeli S."/>
            <person name="Foret S."/>
            <person name="Bucher G."/>
            <person name="Schuetz S."/>
            <person name="Maleszka R."/>
            <person name="Wimmer E.A."/>
            <person name="Beeman R.W."/>
            <person name="Lorenzen M."/>
            <person name="Tomoyasu Y."/>
            <person name="Miller S.C."/>
            <person name="Grossmann D."/>
            <person name="Bucher G."/>
        </authorList>
    </citation>
    <scope>NUCLEOTIDE SEQUENCE [LARGE SCALE GENOMIC DNA]</scope>
    <source>
        <strain evidence="1 2">Georgia GA2</strain>
    </source>
</reference>
<dbReference type="HOGENOM" id="CLU_1789350_0_0_1"/>
<proteinExistence type="predicted"/>
<evidence type="ECO:0000313" key="1">
    <source>
        <dbReference type="EMBL" id="EFA03845.1"/>
    </source>
</evidence>
<dbReference type="EMBL" id="KQ971342">
    <property type="protein sequence ID" value="EFA03845.1"/>
    <property type="molecule type" value="Genomic_DNA"/>
</dbReference>
<accession>D6WNS2</accession>
<keyword evidence="2" id="KW-1185">Reference proteome</keyword>
<organism evidence="1 2">
    <name type="scientific">Tribolium castaneum</name>
    <name type="common">Red flour beetle</name>
    <dbReference type="NCBI Taxonomy" id="7070"/>
    <lineage>
        <taxon>Eukaryota</taxon>
        <taxon>Metazoa</taxon>
        <taxon>Ecdysozoa</taxon>
        <taxon>Arthropoda</taxon>
        <taxon>Hexapoda</taxon>
        <taxon>Insecta</taxon>
        <taxon>Pterygota</taxon>
        <taxon>Neoptera</taxon>
        <taxon>Endopterygota</taxon>
        <taxon>Coleoptera</taxon>
        <taxon>Polyphaga</taxon>
        <taxon>Cucujiformia</taxon>
        <taxon>Tenebrionidae</taxon>
        <taxon>Tenebrionidae incertae sedis</taxon>
        <taxon>Tribolium</taxon>
    </lineage>
</organism>
<gene>
    <name evidence="1" type="primary">GLEAN_13961</name>
    <name evidence="1" type="ORF">TcasGA2_TC013961</name>
</gene>
<protein>
    <submittedName>
        <fullName evidence="1">Uncharacterized protein</fullName>
    </submittedName>
</protein>
<sequence>MAGDYHVNNAVDGPSQAAASDTYINARWIRSKIKSVLINIRQYAEKYYLELSICVHFIFFRTLRTRLKIQKIPVTVIVINPAGRQGGSRPCYRSDPASPAAALLLFHSLSLCIACYDRRRALVYSHELISATRQMGYINFAFYMF</sequence>
<dbReference type="Proteomes" id="UP000007266">
    <property type="component" value="Linkage group 5"/>
</dbReference>
<dbReference type="InParanoid" id="D6WNS2"/>
<reference evidence="1 2" key="2">
    <citation type="journal article" date="2010" name="Nucleic Acids Res.">
        <title>BeetleBase in 2010: revisions to provide comprehensive genomic information for Tribolium castaneum.</title>
        <authorList>
            <person name="Kim H.S."/>
            <person name="Murphy T."/>
            <person name="Xia J."/>
            <person name="Caragea D."/>
            <person name="Park Y."/>
            <person name="Beeman R.W."/>
            <person name="Lorenzen M.D."/>
            <person name="Butcher S."/>
            <person name="Manak J.R."/>
            <person name="Brown S.J."/>
        </authorList>
    </citation>
    <scope>GENOME REANNOTATION</scope>
    <source>
        <strain evidence="1 2">Georgia GA2</strain>
    </source>
</reference>
<name>D6WNS2_TRICA</name>